<sequence>MRYLAECLPDTLLVKTLTKRKVMHIGGKARLIKKMLKSEKRCKGIIDEDPRSLQPPQLKNFSQMRILETVKLKLYTDPKGNELIILSPRFEEWILTAARESGLKLTSYNLPEDPDRLTS</sequence>
<gene>
    <name evidence="1" type="ORF">DRJ31_11380</name>
</gene>
<comment type="caution">
    <text evidence="1">The sequence shown here is derived from an EMBL/GenBank/DDBJ whole genome shotgun (WGS) entry which is preliminary data.</text>
</comment>
<evidence type="ECO:0000313" key="1">
    <source>
        <dbReference type="EMBL" id="RLE45364.1"/>
    </source>
</evidence>
<protein>
    <submittedName>
        <fullName evidence="1">Uncharacterized protein</fullName>
    </submittedName>
</protein>
<name>A0A497EJH8_9CREN</name>
<dbReference type="Proteomes" id="UP000278475">
    <property type="component" value="Unassembled WGS sequence"/>
</dbReference>
<dbReference type="EMBL" id="QMQV01000264">
    <property type="protein sequence ID" value="RLE45364.1"/>
    <property type="molecule type" value="Genomic_DNA"/>
</dbReference>
<evidence type="ECO:0000313" key="2">
    <source>
        <dbReference type="Proteomes" id="UP000278475"/>
    </source>
</evidence>
<proteinExistence type="predicted"/>
<organism evidence="1 2">
    <name type="scientific">Thermoproteota archaeon</name>
    <dbReference type="NCBI Taxonomy" id="2056631"/>
    <lineage>
        <taxon>Archaea</taxon>
        <taxon>Thermoproteota</taxon>
    </lineage>
</organism>
<accession>A0A497EJH8</accession>
<reference evidence="1 2" key="1">
    <citation type="submission" date="2018-06" db="EMBL/GenBank/DDBJ databases">
        <title>Extensive metabolic versatility and redundancy in microbially diverse, dynamic hydrothermal sediments.</title>
        <authorList>
            <person name="Dombrowski N."/>
            <person name="Teske A."/>
            <person name="Baker B.J."/>
        </authorList>
    </citation>
    <scope>NUCLEOTIDE SEQUENCE [LARGE SCALE GENOMIC DNA]</scope>
    <source>
        <strain evidence="1">B66_G16</strain>
    </source>
</reference>
<dbReference type="AlphaFoldDB" id="A0A497EJH8"/>